<proteinExistence type="inferred from homology"/>
<feature type="region of interest" description="Disordered" evidence="10">
    <location>
        <begin position="96"/>
        <end position="133"/>
    </location>
</feature>
<keyword evidence="5" id="KW-0325">Glycoprotein</keyword>
<feature type="domain" description="CFEM" evidence="13">
    <location>
        <begin position="2"/>
        <end position="119"/>
    </location>
</feature>
<comment type="subcellular location">
    <subcellularLocation>
        <location evidence="1">Membrane</location>
        <topology evidence="1">Lipid-anchor</topology>
        <topology evidence="1">GPI-anchor</topology>
    </subcellularLocation>
    <subcellularLocation>
        <location evidence="2">Secreted</location>
    </subcellularLocation>
</comment>
<evidence type="ECO:0000256" key="2">
    <source>
        <dbReference type="ARBA" id="ARBA00004613"/>
    </source>
</evidence>
<feature type="chain" id="PRO_5040987245" description="CFEM domain-containing protein" evidence="12">
    <location>
        <begin position="16"/>
        <end position="267"/>
    </location>
</feature>
<gene>
    <name evidence="14" type="ORF">N7492_001927</name>
</gene>
<keyword evidence="5" id="KW-0336">GPI-anchor</keyword>
<feature type="region of interest" description="Disordered" evidence="10">
    <location>
        <begin position="208"/>
        <end position="267"/>
    </location>
</feature>
<evidence type="ECO:0000256" key="8">
    <source>
        <dbReference type="ARBA" id="ARBA00023288"/>
    </source>
</evidence>
<evidence type="ECO:0000256" key="10">
    <source>
        <dbReference type="SAM" id="MobiDB-lite"/>
    </source>
</evidence>
<reference evidence="14" key="2">
    <citation type="journal article" date="2023" name="IMA Fungus">
        <title>Comparative genomic study of the Penicillium genus elucidates a diverse pangenome and 15 lateral gene transfer events.</title>
        <authorList>
            <person name="Petersen C."/>
            <person name="Sorensen T."/>
            <person name="Nielsen M.R."/>
            <person name="Sondergaard T.E."/>
            <person name="Sorensen J.L."/>
            <person name="Fitzpatrick D.A."/>
            <person name="Frisvad J.C."/>
            <person name="Nielsen K.L."/>
        </authorList>
    </citation>
    <scope>NUCLEOTIDE SEQUENCE</scope>
    <source>
        <strain evidence="14">IBT 21917</strain>
    </source>
</reference>
<evidence type="ECO:0000313" key="14">
    <source>
        <dbReference type="EMBL" id="KAJ5178717.1"/>
    </source>
</evidence>
<dbReference type="GO" id="GO:0098552">
    <property type="term" value="C:side of membrane"/>
    <property type="evidence" value="ECO:0007669"/>
    <property type="project" value="UniProtKB-KW"/>
</dbReference>
<dbReference type="OrthoDB" id="5426355at2759"/>
<keyword evidence="15" id="KW-1185">Reference proteome</keyword>
<feature type="compositionally biased region" description="Low complexity" evidence="10">
    <location>
        <begin position="100"/>
        <end position="132"/>
    </location>
</feature>
<dbReference type="EMBL" id="JAPQKO010000002">
    <property type="protein sequence ID" value="KAJ5178717.1"/>
    <property type="molecule type" value="Genomic_DNA"/>
</dbReference>
<evidence type="ECO:0000256" key="5">
    <source>
        <dbReference type="ARBA" id="ARBA00022622"/>
    </source>
</evidence>
<dbReference type="InterPro" id="IPR008427">
    <property type="entry name" value="Extracellular_membr_CFEM_dom"/>
</dbReference>
<keyword evidence="4" id="KW-0964">Secreted</keyword>
<keyword evidence="6 12" id="KW-0732">Signal</keyword>
<comment type="similarity">
    <text evidence="3">Belongs to the RBT5 family.</text>
</comment>
<evidence type="ECO:0000256" key="6">
    <source>
        <dbReference type="ARBA" id="ARBA00022729"/>
    </source>
</evidence>
<comment type="caution">
    <text evidence="9">Lacks conserved residue(s) required for the propagation of feature annotation.</text>
</comment>
<feature type="signal peptide" evidence="12">
    <location>
        <begin position="1"/>
        <end position="15"/>
    </location>
</feature>
<keyword evidence="7" id="KW-1015">Disulfide bond</keyword>
<evidence type="ECO:0000256" key="11">
    <source>
        <dbReference type="SAM" id="Phobius"/>
    </source>
</evidence>
<name>A0A9W9LVV5_9EURO</name>
<dbReference type="PROSITE" id="PS52012">
    <property type="entry name" value="CFEM"/>
    <property type="match status" value="1"/>
</dbReference>
<evidence type="ECO:0000256" key="1">
    <source>
        <dbReference type="ARBA" id="ARBA00004589"/>
    </source>
</evidence>
<sequence>MARVFLFLFVLSAHAASLIPTTASDSFPQCAVDCAVLQQAQDSCTAGAESSWVSCFCESALLTSLKSSGNICTSCTSTADQSLLSSWYNNYCRSGGSKKAPGNAATTTTTSDTTTAAATTGPTTTASSANANHASVAEEHPSCTHYQWVIMLIVLAVAFSIIAVLGVWLKRRYDARHAQLYPQSNSANASGVLGSSAGVLTPAPVAYGTPAGPGQAQSRSLAPDSLASSSRTDIAPKGAPLPPNRLRSSKLTQSPAADVEIRQISRS</sequence>
<comment type="caution">
    <text evidence="14">The sequence shown here is derived from an EMBL/GenBank/DDBJ whole genome shotgun (WGS) entry which is preliminary data.</text>
</comment>
<evidence type="ECO:0000256" key="4">
    <source>
        <dbReference type="ARBA" id="ARBA00022525"/>
    </source>
</evidence>
<keyword evidence="11" id="KW-1133">Transmembrane helix</keyword>
<evidence type="ECO:0000256" key="3">
    <source>
        <dbReference type="ARBA" id="ARBA00010031"/>
    </source>
</evidence>
<evidence type="ECO:0000259" key="13">
    <source>
        <dbReference type="PROSITE" id="PS52012"/>
    </source>
</evidence>
<feature type="transmembrane region" description="Helical" evidence="11">
    <location>
        <begin position="148"/>
        <end position="169"/>
    </location>
</feature>
<feature type="compositionally biased region" description="Polar residues" evidence="10">
    <location>
        <begin position="215"/>
        <end position="232"/>
    </location>
</feature>
<keyword evidence="11" id="KW-0472">Membrane</keyword>
<evidence type="ECO:0000313" key="15">
    <source>
        <dbReference type="Proteomes" id="UP001146351"/>
    </source>
</evidence>
<evidence type="ECO:0000256" key="9">
    <source>
        <dbReference type="PROSITE-ProRule" id="PRU01356"/>
    </source>
</evidence>
<evidence type="ECO:0000256" key="7">
    <source>
        <dbReference type="ARBA" id="ARBA00023157"/>
    </source>
</evidence>
<keyword evidence="8" id="KW-0449">Lipoprotein</keyword>
<evidence type="ECO:0000256" key="12">
    <source>
        <dbReference type="SAM" id="SignalP"/>
    </source>
</evidence>
<dbReference type="AlphaFoldDB" id="A0A9W9LVV5"/>
<keyword evidence="11" id="KW-0812">Transmembrane</keyword>
<organism evidence="14 15">
    <name type="scientific">Penicillium capsulatum</name>
    <dbReference type="NCBI Taxonomy" id="69766"/>
    <lineage>
        <taxon>Eukaryota</taxon>
        <taxon>Fungi</taxon>
        <taxon>Dikarya</taxon>
        <taxon>Ascomycota</taxon>
        <taxon>Pezizomycotina</taxon>
        <taxon>Eurotiomycetes</taxon>
        <taxon>Eurotiomycetidae</taxon>
        <taxon>Eurotiales</taxon>
        <taxon>Aspergillaceae</taxon>
        <taxon>Penicillium</taxon>
    </lineage>
</organism>
<accession>A0A9W9LVV5</accession>
<dbReference type="Proteomes" id="UP001146351">
    <property type="component" value="Unassembled WGS sequence"/>
</dbReference>
<protein>
    <recommendedName>
        <fullName evidence="13">CFEM domain-containing protein</fullName>
    </recommendedName>
</protein>
<dbReference type="GO" id="GO:0005576">
    <property type="term" value="C:extracellular region"/>
    <property type="evidence" value="ECO:0007669"/>
    <property type="project" value="UniProtKB-SubCell"/>
</dbReference>
<reference evidence="14" key="1">
    <citation type="submission" date="2022-11" db="EMBL/GenBank/DDBJ databases">
        <authorList>
            <person name="Petersen C."/>
        </authorList>
    </citation>
    <scope>NUCLEOTIDE SEQUENCE</scope>
    <source>
        <strain evidence="14">IBT 21917</strain>
    </source>
</reference>